<organism evidence="1">
    <name type="scientific">marine sediment metagenome</name>
    <dbReference type="NCBI Taxonomy" id="412755"/>
    <lineage>
        <taxon>unclassified sequences</taxon>
        <taxon>metagenomes</taxon>
        <taxon>ecological metagenomes</taxon>
    </lineage>
</organism>
<name>A0A0F9FWU4_9ZZZZ</name>
<dbReference type="AlphaFoldDB" id="A0A0F9FWU4"/>
<protein>
    <submittedName>
        <fullName evidence="1">Uncharacterized protein</fullName>
    </submittedName>
</protein>
<sequence length="166" mass="19343">MNEVKDLLRKQGIKIINDVSGSAVTFKIDNMTNKVVDDVASRLVRGEFRSFEDFTKANKNASNVIAGNNLLKMRSNDIFLQEYNNVLEDSLKEIFNLVKNNVKGFENYEFITFKRQLTNPNFCEKLKQIATSYGQPDLIKKIDGLIFQITMMYDEEYFEDVWENEK</sequence>
<evidence type="ECO:0000313" key="1">
    <source>
        <dbReference type="EMBL" id="KKL82726.1"/>
    </source>
</evidence>
<accession>A0A0F9FWU4</accession>
<proteinExistence type="predicted"/>
<reference evidence="1" key="1">
    <citation type="journal article" date="2015" name="Nature">
        <title>Complex archaea that bridge the gap between prokaryotes and eukaryotes.</title>
        <authorList>
            <person name="Spang A."/>
            <person name="Saw J.H."/>
            <person name="Jorgensen S.L."/>
            <person name="Zaremba-Niedzwiedzka K."/>
            <person name="Martijn J."/>
            <person name="Lind A.E."/>
            <person name="van Eijk R."/>
            <person name="Schleper C."/>
            <person name="Guy L."/>
            <person name="Ettema T.J."/>
        </authorList>
    </citation>
    <scope>NUCLEOTIDE SEQUENCE</scope>
</reference>
<dbReference type="EMBL" id="LAZR01022192">
    <property type="protein sequence ID" value="KKL82726.1"/>
    <property type="molecule type" value="Genomic_DNA"/>
</dbReference>
<comment type="caution">
    <text evidence="1">The sequence shown here is derived from an EMBL/GenBank/DDBJ whole genome shotgun (WGS) entry which is preliminary data.</text>
</comment>
<gene>
    <name evidence="1" type="ORF">LCGC14_1981880</name>
</gene>